<proteinExistence type="inferred from homology"/>
<dbReference type="GeneID" id="9685869"/>
<dbReference type="AlphaFoldDB" id="C1MXP0"/>
<feature type="non-terminal residue" evidence="7">
    <location>
        <position position="529"/>
    </location>
</feature>
<comment type="cofactor">
    <cofactor evidence="4">
        <name>Mg(2+)</name>
        <dbReference type="ChEBI" id="CHEBI:18420"/>
    </cofactor>
    <cofactor evidence="4">
        <name>Mn(2+)</name>
        <dbReference type="ChEBI" id="CHEBI:29035"/>
    </cofactor>
    <text evidence="4">Divalent metal cations. Prefers magnesium or manganese.</text>
</comment>
<dbReference type="GO" id="GO:0004473">
    <property type="term" value="F:malate dehydrogenase (decarboxylating) (NADP+) activity"/>
    <property type="evidence" value="ECO:0007669"/>
    <property type="project" value="TreeGrafter"/>
</dbReference>
<feature type="active site" description="Proton donor" evidence="2">
    <location>
        <position position="93"/>
    </location>
</feature>
<dbReference type="Pfam" id="PF03949">
    <property type="entry name" value="Malic_M"/>
    <property type="match status" value="1"/>
</dbReference>
<evidence type="ECO:0000313" key="7">
    <source>
        <dbReference type="EMBL" id="EEH55200.1"/>
    </source>
</evidence>
<dbReference type="KEGG" id="mpp:MICPUCDRAFT_1435"/>
<accession>C1MXP0</accession>
<organism evidence="8">
    <name type="scientific">Micromonas pusilla (strain CCMP1545)</name>
    <name type="common">Picoplanktonic green alga</name>
    <dbReference type="NCBI Taxonomy" id="564608"/>
    <lineage>
        <taxon>Eukaryota</taxon>
        <taxon>Viridiplantae</taxon>
        <taxon>Chlorophyta</taxon>
        <taxon>Mamiellophyceae</taxon>
        <taxon>Mamiellales</taxon>
        <taxon>Mamiellaceae</taxon>
        <taxon>Micromonas</taxon>
    </lineage>
</organism>
<keyword evidence="8" id="KW-1185">Reference proteome</keyword>
<evidence type="ECO:0000313" key="8">
    <source>
        <dbReference type="Proteomes" id="UP000001876"/>
    </source>
</evidence>
<dbReference type="SMART" id="SM00919">
    <property type="entry name" value="Malic_M"/>
    <property type="match status" value="1"/>
</dbReference>
<dbReference type="Gene3D" id="3.40.50.10380">
    <property type="entry name" value="Malic enzyme, N-terminal domain"/>
    <property type="match status" value="1"/>
</dbReference>
<dbReference type="OMA" id="MVYAACG"/>
<reference evidence="7 8" key="1">
    <citation type="journal article" date="2009" name="Science">
        <title>Green evolution and dynamic adaptations revealed by genomes of the marine picoeukaryotes Micromonas.</title>
        <authorList>
            <person name="Worden A.Z."/>
            <person name="Lee J.H."/>
            <person name="Mock T."/>
            <person name="Rouze P."/>
            <person name="Simmons M.P."/>
            <person name="Aerts A.L."/>
            <person name="Allen A.E."/>
            <person name="Cuvelier M.L."/>
            <person name="Derelle E."/>
            <person name="Everett M.V."/>
            <person name="Foulon E."/>
            <person name="Grimwood J."/>
            <person name="Gundlach H."/>
            <person name="Henrissat B."/>
            <person name="Napoli C."/>
            <person name="McDonald S.M."/>
            <person name="Parker M.S."/>
            <person name="Rombauts S."/>
            <person name="Salamov A."/>
            <person name="Von Dassow P."/>
            <person name="Badger J.H."/>
            <person name="Coutinho P.M."/>
            <person name="Demir E."/>
            <person name="Dubchak I."/>
            <person name="Gentemann C."/>
            <person name="Eikrem W."/>
            <person name="Gready J.E."/>
            <person name="John U."/>
            <person name="Lanier W."/>
            <person name="Lindquist E.A."/>
            <person name="Lucas S."/>
            <person name="Mayer K.F."/>
            <person name="Moreau H."/>
            <person name="Not F."/>
            <person name="Otillar R."/>
            <person name="Panaud O."/>
            <person name="Pangilinan J."/>
            <person name="Paulsen I."/>
            <person name="Piegu B."/>
            <person name="Poliakov A."/>
            <person name="Robbens S."/>
            <person name="Schmutz J."/>
            <person name="Toulza E."/>
            <person name="Wyss T."/>
            <person name="Zelensky A."/>
            <person name="Zhou K."/>
            <person name="Armbrust E.V."/>
            <person name="Bhattacharya D."/>
            <person name="Goodenough U.W."/>
            <person name="Van de Peer Y."/>
            <person name="Grigoriev I.V."/>
        </authorList>
    </citation>
    <scope>NUCLEOTIDE SEQUENCE [LARGE SCALE GENOMIC DNA]</scope>
    <source>
        <strain evidence="7 8">CCMP1545</strain>
    </source>
</reference>
<dbReference type="RefSeq" id="XP_003060431.1">
    <property type="nucleotide sequence ID" value="XM_003060385.1"/>
</dbReference>
<dbReference type="NCBIfam" id="NF010052">
    <property type="entry name" value="PRK13529.1"/>
    <property type="match status" value="1"/>
</dbReference>
<dbReference type="InterPro" id="IPR012301">
    <property type="entry name" value="Malic_N_dom"/>
</dbReference>
<feature type="domain" description="Malic enzyme NAD-binding" evidence="5">
    <location>
        <begin position="262"/>
        <end position="524"/>
    </location>
</feature>
<dbReference type="PANTHER" id="PTHR23406">
    <property type="entry name" value="MALIC ENZYME-RELATED"/>
    <property type="match status" value="1"/>
</dbReference>
<dbReference type="GO" id="GO:0046872">
    <property type="term" value="F:metal ion binding"/>
    <property type="evidence" value="ECO:0007669"/>
    <property type="project" value="UniProtKB-KW"/>
</dbReference>
<keyword evidence="4" id="KW-0479">Metal-binding</keyword>
<feature type="binding site" evidence="4">
    <location>
        <position position="261"/>
    </location>
    <ligand>
        <name>a divalent metal cation</name>
        <dbReference type="ChEBI" id="CHEBI:60240"/>
    </ligand>
</feature>
<feature type="non-terminal residue" evidence="7">
    <location>
        <position position="1"/>
    </location>
</feature>
<dbReference type="eggNOG" id="KOG1257">
    <property type="taxonomic scope" value="Eukaryota"/>
</dbReference>
<sequence>TSSSAVGYAALHDPRVYNGLATADRTTRALDGLLPAAAATPEIEVRRAVAALDACGDDAMAKYRQLVSLQCTDEATFYALLEEKTEELLPVLYTPTVGDACLRFGTLSPRPPGLYVSIADAGRVPSLVQNWPSSDVRVAVITDGERILGLGDQGANGMGISAGKSMVYAACGVKPEWLLPVHVDVGTNNKTLMGDPLYVGLKQPRERGEAYDRLLDETVDAIRARYGENVIVHWEDFAPRNAFRNLKRFREKKGVRTYNDDIQGTAAVTVAGILGALRIAADGKRTAAPLSEQTVLFFGAGQANVGAASLLVDALVQDGVAREDALKKVWLFDSKGLVVDGREDAISADKAPFAHAGVAGVRPTKDLTDAVRALKPTALVGAAAQPGAFTEGIVKAMCAATPRPIVFALSNPTSKAECTAAQAYQWSKGKAIFASGTLFAPVTYGGERYEPGFANNAFIFPGVALGALASGASSVTDGMFLAAARSLASQVSADRLELGAAYPPTGYIKEAAVKVAAAVAAAAEEEGVA</sequence>
<feature type="binding site" evidence="4">
    <location>
        <position position="236"/>
    </location>
    <ligand>
        <name>a divalent metal cation</name>
        <dbReference type="ChEBI" id="CHEBI:60240"/>
    </ligand>
</feature>
<dbReference type="PANTHER" id="PTHR23406:SF79">
    <property type="entry name" value="MALATE DEHYDROGENASE (OXALOACETATE-DECARBOXYLATING)"/>
    <property type="match status" value="1"/>
</dbReference>
<dbReference type="InterPro" id="IPR046346">
    <property type="entry name" value="Aminoacid_DH-like_N_sf"/>
</dbReference>
<dbReference type="Proteomes" id="UP000001876">
    <property type="component" value="Unassembled WGS sequence"/>
</dbReference>
<comment type="similarity">
    <text evidence="1">Belongs to the malic enzymes family.</text>
</comment>
<protein>
    <submittedName>
        <fullName evidence="7">NADP-me with chloroplast</fullName>
    </submittedName>
</protein>
<dbReference type="InterPro" id="IPR001891">
    <property type="entry name" value="Malic_OxRdtase"/>
</dbReference>
<feature type="domain" description="Malic enzyme N-terminal" evidence="6">
    <location>
        <begin position="70"/>
        <end position="250"/>
    </location>
</feature>
<feature type="binding site" evidence="4">
    <location>
        <position position="235"/>
    </location>
    <ligand>
        <name>a divalent metal cation</name>
        <dbReference type="ChEBI" id="CHEBI:60240"/>
    </ligand>
</feature>
<dbReference type="EMBL" id="GG663742">
    <property type="protein sequence ID" value="EEH55200.1"/>
    <property type="molecule type" value="Genomic_DNA"/>
</dbReference>
<dbReference type="Pfam" id="PF00390">
    <property type="entry name" value="malic"/>
    <property type="match status" value="1"/>
</dbReference>
<dbReference type="STRING" id="564608.C1MXP0"/>
<dbReference type="OrthoDB" id="5365701at2759"/>
<evidence type="ECO:0000259" key="5">
    <source>
        <dbReference type="SMART" id="SM00919"/>
    </source>
</evidence>
<dbReference type="PIRSF" id="PIRSF000106">
    <property type="entry name" value="ME"/>
    <property type="match status" value="1"/>
</dbReference>
<dbReference type="PRINTS" id="PR00072">
    <property type="entry name" value="MALOXRDTASE"/>
</dbReference>
<evidence type="ECO:0000256" key="2">
    <source>
        <dbReference type="PIRSR" id="PIRSR000106-1"/>
    </source>
</evidence>
<dbReference type="InterPro" id="IPR036291">
    <property type="entry name" value="NAD(P)-bd_dom_sf"/>
</dbReference>
<evidence type="ECO:0000256" key="1">
    <source>
        <dbReference type="ARBA" id="ARBA00008785"/>
    </source>
</evidence>
<evidence type="ECO:0000259" key="6">
    <source>
        <dbReference type="SMART" id="SM01274"/>
    </source>
</evidence>
<evidence type="ECO:0000256" key="3">
    <source>
        <dbReference type="PIRSR" id="PIRSR000106-2"/>
    </source>
</evidence>
<dbReference type="Gene3D" id="3.40.50.720">
    <property type="entry name" value="NAD(P)-binding Rossmann-like Domain"/>
    <property type="match status" value="1"/>
</dbReference>
<feature type="binding site" evidence="3">
    <location>
        <position position="411"/>
    </location>
    <ligand>
        <name>(S)-malate</name>
        <dbReference type="ChEBI" id="CHEBI:15589"/>
    </ligand>
</feature>
<dbReference type="GO" id="GO:0006108">
    <property type="term" value="P:malate metabolic process"/>
    <property type="evidence" value="ECO:0007669"/>
    <property type="project" value="TreeGrafter"/>
</dbReference>
<dbReference type="InterPro" id="IPR037062">
    <property type="entry name" value="Malic_N_dom_sf"/>
</dbReference>
<dbReference type="InterPro" id="IPR012302">
    <property type="entry name" value="Malic_NAD-bd"/>
</dbReference>
<dbReference type="SUPFAM" id="SSF53223">
    <property type="entry name" value="Aminoacid dehydrogenase-like, N-terminal domain"/>
    <property type="match status" value="1"/>
</dbReference>
<evidence type="ECO:0000256" key="4">
    <source>
        <dbReference type="PIRSR" id="PIRSR000106-3"/>
    </source>
</evidence>
<dbReference type="SUPFAM" id="SSF51735">
    <property type="entry name" value="NAD(P)-binding Rossmann-fold domains"/>
    <property type="match status" value="1"/>
</dbReference>
<feature type="binding site" evidence="3">
    <location>
        <position position="146"/>
    </location>
    <ligand>
        <name>(S)-malate</name>
        <dbReference type="ChEBI" id="CHEBI:15589"/>
    </ligand>
</feature>
<name>C1MXP0_MICPC</name>
<gene>
    <name evidence="7" type="primary">NADP-ME_1</name>
    <name evidence="7" type="ORF">MICPUCDRAFT_1435</name>
</gene>
<dbReference type="GO" id="GO:0051287">
    <property type="term" value="F:NAD binding"/>
    <property type="evidence" value="ECO:0007669"/>
    <property type="project" value="InterPro"/>
</dbReference>
<dbReference type="SMART" id="SM01274">
    <property type="entry name" value="malic"/>
    <property type="match status" value="1"/>
</dbReference>
<feature type="active site" description="Proton donor" evidence="2">
    <location>
        <position position="164"/>
    </location>
</feature>
<feature type="binding site" evidence="3">
    <location>
        <position position="455"/>
    </location>
    <ligand>
        <name>(S)-malate</name>
        <dbReference type="ChEBI" id="CHEBI:15589"/>
    </ligand>
</feature>